<keyword evidence="1" id="KW-0732">Signal</keyword>
<dbReference type="AlphaFoldDB" id="A0A183D321"/>
<feature type="chain" id="PRO_5043138577" evidence="1">
    <location>
        <begin position="20"/>
        <end position="169"/>
    </location>
</feature>
<sequence>MLLSHVALLWMLHIGAVQSQLFPFQDLFKPFVNIPNLFNRQQPKTTEDLIAESRLKKCCNHLQQADAQCKAQYCSFDALSADKALLFMTTCGPRGPTVGQMWDCASSRKDHSKCCRMVGVGPECMAYCQTTNGVPSDPAIYMNCLKYFDAVKLCFKQYLSKNPNLYGDL</sequence>
<reference evidence="3 4" key="2">
    <citation type="submission" date="2018-11" db="EMBL/GenBank/DDBJ databases">
        <authorList>
            <consortium name="Pathogen Informatics"/>
        </authorList>
    </citation>
    <scope>NUCLEOTIDE SEQUENCE [LARGE SCALE GENOMIC DNA]</scope>
</reference>
<dbReference type="PANTHER" id="PTHR46705">
    <property type="entry name" value="PROTEIN CBG09805"/>
    <property type="match status" value="1"/>
</dbReference>
<dbReference type="PANTHER" id="PTHR46705:SF12">
    <property type="entry name" value="DOMAIN OF UNKNOWN FUNCTION DB DOMAIN-CONTAINING PROTEIN"/>
    <property type="match status" value="1"/>
</dbReference>
<dbReference type="InterPro" id="IPR002602">
    <property type="entry name" value="DB"/>
</dbReference>
<reference evidence="5" key="1">
    <citation type="submission" date="2016-06" db="UniProtKB">
        <authorList>
            <consortium name="WormBaseParasite"/>
        </authorList>
    </citation>
    <scope>IDENTIFICATION</scope>
</reference>
<dbReference type="EMBL" id="UYRT01005098">
    <property type="protein sequence ID" value="VDK37911.1"/>
    <property type="molecule type" value="Genomic_DNA"/>
</dbReference>
<gene>
    <name evidence="3" type="ORF">GPUH_LOCUS3112</name>
</gene>
<dbReference type="Proteomes" id="UP000271098">
    <property type="component" value="Unassembled WGS sequence"/>
</dbReference>
<feature type="domain" description="Domain of unknown function DB" evidence="2">
    <location>
        <begin position="58"/>
        <end position="155"/>
    </location>
</feature>
<proteinExistence type="predicted"/>
<evidence type="ECO:0000313" key="3">
    <source>
        <dbReference type="EMBL" id="VDK37911.1"/>
    </source>
</evidence>
<keyword evidence="4" id="KW-1185">Reference proteome</keyword>
<dbReference type="WBParaSite" id="GPUH_0000311701-mRNA-1">
    <property type="protein sequence ID" value="GPUH_0000311701-mRNA-1"/>
    <property type="gene ID" value="GPUH_0000311701"/>
</dbReference>
<dbReference type="OrthoDB" id="5843172at2759"/>
<evidence type="ECO:0000259" key="2">
    <source>
        <dbReference type="Pfam" id="PF01682"/>
    </source>
</evidence>
<evidence type="ECO:0000313" key="4">
    <source>
        <dbReference type="Proteomes" id="UP000271098"/>
    </source>
</evidence>
<dbReference type="Pfam" id="PF01682">
    <property type="entry name" value="DB"/>
    <property type="match status" value="1"/>
</dbReference>
<organism evidence="5">
    <name type="scientific">Gongylonema pulchrum</name>
    <dbReference type="NCBI Taxonomy" id="637853"/>
    <lineage>
        <taxon>Eukaryota</taxon>
        <taxon>Metazoa</taxon>
        <taxon>Ecdysozoa</taxon>
        <taxon>Nematoda</taxon>
        <taxon>Chromadorea</taxon>
        <taxon>Rhabditida</taxon>
        <taxon>Spirurina</taxon>
        <taxon>Spiruromorpha</taxon>
        <taxon>Spiruroidea</taxon>
        <taxon>Gongylonematidae</taxon>
        <taxon>Gongylonema</taxon>
    </lineage>
</organism>
<evidence type="ECO:0000313" key="5">
    <source>
        <dbReference type="WBParaSite" id="GPUH_0000311701-mRNA-1"/>
    </source>
</evidence>
<accession>A0A183D321</accession>
<protein>
    <submittedName>
        <fullName evidence="5">DB domain-containing protein</fullName>
    </submittedName>
</protein>
<evidence type="ECO:0000256" key="1">
    <source>
        <dbReference type="SAM" id="SignalP"/>
    </source>
</evidence>
<name>A0A183D321_9BILA</name>
<feature type="signal peptide" evidence="1">
    <location>
        <begin position="1"/>
        <end position="19"/>
    </location>
</feature>